<dbReference type="AlphaFoldDB" id="A0A1M6F101"/>
<dbReference type="RefSeq" id="WP_072990609.1">
    <property type="nucleotide sequence ID" value="NZ_FQYU01000002.1"/>
</dbReference>
<proteinExistence type="predicted"/>
<dbReference type="EMBL" id="FQYU01000002">
    <property type="protein sequence ID" value="SHI91336.1"/>
    <property type="molecule type" value="Genomic_DNA"/>
</dbReference>
<dbReference type="PANTHER" id="PTHR34219">
    <property type="entry name" value="IRON-REGULATED INNER MEMBRANE PROTEIN-RELATED"/>
    <property type="match status" value="1"/>
</dbReference>
<keyword evidence="1" id="KW-0472">Membrane</keyword>
<dbReference type="STRING" id="192903.SAMN04488513_102255"/>
<feature type="transmembrane region" description="Helical" evidence="1">
    <location>
        <begin position="12"/>
        <end position="37"/>
    </location>
</feature>
<evidence type="ECO:0000313" key="3">
    <source>
        <dbReference type="Proteomes" id="UP000184543"/>
    </source>
</evidence>
<feature type="transmembrane region" description="Helical" evidence="1">
    <location>
        <begin position="144"/>
        <end position="164"/>
    </location>
</feature>
<protein>
    <submittedName>
        <fullName evidence="2">Uncharacterized iron-regulated membrane protein</fullName>
    </submittedName>
</protein>
<keyword evidence="3" id="KW-1185">Reference proteome</keyword>
<dbReference type="InterPro" id="IPR005625">
    <property type="entry name" value="PepSY-ass_TM"/>
</dbReference>
<accession>A0A1M6F101</accession>
<dbReference type="Proteomes" id="UP000184543">
    <property type="component" value="Unassembled WGS sequence"/>
</dbReference>
<evidence type="ECO:0000256" key="1">
    <source>
        <dbReference type="SAM" id="Phobius"/>
    </source>
</evidence>
<gene>
    <name evidence="2" type="ORF">SAMN04488513_102255</name>
</gene>
<evidence type="ECO:0000313" key="2">
    <source>
        <dbReference type="EMBL" id="SHI91336.1"/>
    </source>
</evidence>
<keyword evidence="1" id="KW-0812">Transmembrane</keyword>
<dbReference type="Pfam" id="PF03929">
    <property type="entry name" value="PepSY_TM"/>
    <property type="match status" value="1"/>
</dbReference>
<sequence length="384" mass="43009">MKKYGLRELINDIHLWLGLASGIILFLVCLSGTLLVFEHEIKDLFKEDFTVAVSTADKMSVETLAEKLKGEGQINGITIPAEADAPYLFSIKTDPKQRRGSTFFVDPYTGRFQKELKSSLDGFFMAMFRLHRWLLLDMEVGRPIVGIATLIFLVLSISGLVLWFPKKLRWKHIKTGFKIKFSANWKRVNHDLHNTLGFYACIFLVVMSLTGLCWSFQWYRDAGSAVLGAKIFGNRGGGPKMESGLEEGAKVLSVAEILGVVNKELPYTGAISLSLPKTKKGVYTVSKNDASGFSPVITDKLVLDQDGTVLKKEIFSEKPLNVRIAALIKPLHMGDIYGTFSKILYFLACLIATSLPITGTLIWWNKLQKKRKRNKGKAPRLERA</sequence>
<feature type="transmembrane region" description="Helical" evidence="1">
    <location>
        <begin position="343"/>
        <end position="364"/>
    </location>
</feature>
<reference evidence="3" key="1">
    <citation type="submission" date="2016-11" db="EMBL/GenBank/DDBJ databases">
        <authorList>
            <person name="Varghese N."/>
            <person name="Submissions S."/>
        </authorList>
    </citation>
    <scope>NUCLEOTIDE SEQUENCE [LARGE SCALE GENOMIC DNA]</scope>
    <source>
        <strain evidence="3">DSM 19858</strain>
    </source>
</reference>
<name>A0A1M6F101_9FLAO</name>
<dbReference type="PANTHER" id="PTHR34219:SF3">
    <property type="entry name" value="BLL7967 PROTEIN"/>
    <property type="match status" value="1"/>
</dbReference>
<organism evidence="2 3">
    <name type="scientific">Pseudozobellia thermophila</name>
    <dbReference type="NCBI Taxonomy" id="192903"/>
    <lineage>
        <taxon>Bacteria</taxon>
        <taxon>Pseudomonadati</taxon>
        <taxon>Bacteroidota</taxon>
        <taxon>Flavobacteriia</taxon>
        <taxon>Flavobacteriales</taxon>
        <taxon>Flavobacteriaceae</taxon>
        <taxon>Pseudozobellia</taxon>
    </lineage>
</organism>
<dbReference type="OrthoDB" id="111691at2"/>
<keyword evidence="1" id="KW-1133">Transmembrane helix</keyword>
<feature type="transmembrane region" description="Helical" evidence="1">
    <location>
        <begin position="196"/>
        <end position="219"/>
    </location>
</feature>